<proteinExistence type="predicted"/>
<dbReference type="Pfam" id="PF20137">
    <property type="entry name" value="BubE"/>
    <property type="match status" value="1"/>
</dbReference>
<gene>
    <name evidence="2" type="ORF">L5014_33835</name>
</gene>
<evidence type="ECO:0000313" key="2">
    <source>
        <dbReference type="EMBL" id="MCG5078259.1"/>
    </source>
</evidence>
<dbReference type="InterPro" id="IPR045384">
    <property type="entry name" value="DUF6527"/>
</dbReference>
<reference evidence="2" key="1">
    <citation type="submission" date="2022-01" db="EMBL/GenBank/DDBJ databases">
        <title>Genome sequence and assembly of Parabukholderia sp. RG36.</title>
        <authorList>
            <person name="Chhetri G."/>
        </authorList>
    </citation>
    <scope>NUCLEOTIDE SEQUENCE</scope>
    <source>
        <strain evidence="2">RG36</strain>
    </source>
</reference>
<keyword evidence="3" id="KW-1185">Reference proteome</keyword>
<comment type="caution">
    <text evidence="2">The sequence shown here is derived from an EMBL/GenBank/DDBJ whole genome shotgun (WGS) entry which is preliminary data.</text>
</comment>
<evidence type="ECO:0000313" key="3">
    <source>
        <dbReference type="Proteomes" id="UP001139308"/>
    </source>
</evidence>
<organism evidence="2 3">
    <name type="scientific">Paraburkholderia tagetis</name>
    <dbReference type="NCBI Taxonomy" id="2913261"/>
    <lineage>
        <taxon>Bacteria</taxon>
        <taxon>Pseudomonadati</taxon>
        <taxon>Pseudomonadota</taxon>
        <taxon>Betaproteobacteria</taxon>
        <taxon>Burkholderiales</taxon>
        <taxon>Burkholderiaceae</taxon>
        <taxon>Paraburkholderia</taxon>
    </lineage>
</organism>
<feature type="region of interest" description="Disordered" evidence="1">
    <location>
        <begin position="108"/>
        <end position="135"/>
    </location>
</feature>
<dbReference type="EMBL" id="JAKLJA010000054">
    <property type="protein sequence ID" value="MCG5078259.1"/>
    <property type="molecule type" value="Genomic_DNA"/>
</dbReference>
<dbReference type="RefSeq" id="WP_238468261.1">
    <property type="nucleotide sequence ID" value="NZ_JAKLJA010000054.1"/>
</dbReference>
<evidence type="ECO:0000256" key="1">
    <source>
        <dbReference type="SAM" id="MobiDB-lite"/>
    </source>
</evidence>
<sequence length="152" mass="17131">MIRHHRIEPRFVTEVPRDLESGVLYISTEYGTAVHSCCCGCGQEVVTPLTPTDWKLSMHGNTVSLWPSVGNWNLPCKSHYVIRGNLVIEAAPWTPKKIESEIRRDKAAKASYYSHQAKGDSSADAKRDSNDRPQVPARAEGWLARLLRWIFG</sequence>
<name>A0A9X2A066_9BURK</name>
<accession>A0A9X2A066</accession>
<dbReference type="Proteomes" id="UP001139308">
    <property type="component" value="Unassembled WGS sequence"/>
</dbReference>
<feature type="compositionally biased region" description="Basic and acidic residues" evidence="1">
    <location>
        <begin position="117"/>
        <end position="131"/>
    </location>
</feature>
<dbReference type="AlphaFoldDB" id="A0A9X2A066"/>
<protein>
    <submittedName>
        <fullName evidence="2">Uncharacterized protein</fullName>
    </submittedName>
</protein>